<sequence length="264" mass="29722">MSLLVRLFSLSLPAFLLCFLASPNTHAQTADAVRVGCGDSIPPYVIRQNDRGIVLDILRRAMQTQNKTIDVRYDNNSNNVTAFNKGELDIACITSASASPDALFSRQPLIVFHNVAISLSSRKVSLSGISSLGDYRIDAFNLASRLLPGNFAAEAARSPAYRELAEQKKQVEALFRGDTDVIILEQTIFRYFLSQLRRNDPNNATYQQAYQYHDLFPPTYYYAAFHSKQLRDSFDMGMGILIDSGEQDKILQSYERLLADYLIR</sequence>
<proteinExistence type="inferred from homology"/>
<dbReference type="EMBL" id="JAOANI010000015">
    <property type="protein sequence ID" value="MCT7359317.1"/>
    <property type="molecule type" value="Genomic_DNA"/>
</dbReference>
<evidence type="ECO:0000313" key="3">
    <source>
        <dbReference type="EMBL" id="MCT7359317.1"/>
    </source>
</evidence>
<dbReference type="AlphaFoldDB" id="A0A9X2WF77"/>
<comment type="caution">
    <text evidence="3">The sequence shown here is derived from an EMBL/GenBank/DDBJ whole genome shotgun (WGS) entry which is preliminary data.</text>
</comment>
<reference evidence="3" key="1">
    <citation type="journal article" date="2022" name="Front. Microbiol.">
        <title>Genome-based taxonomic rearrangement of Oceanobacter-related bacteria including the description of Thalassolituus hydrocarbonoclasticus sp. nov. and Thalassolituus pacificus sp. nov. and emended description of the genus Thalassolituus.</title>
        <authorList>
            <person name="Dong C."/>
            <person name="Wei L."/>
            <person name="Wang J."/>
            <person name="Lai Q."/>
            <person name="Huang Z."/>
            <person name="Shao Z."/>
        </authorList>
    </citation>
    <scope>NUCLEOTIDE SEQUENCE</scope>
    <source>
        <strain evidence="3">59MF3M-4</strain>
    </source>
</reference>
<keyword evidence="2" id="KW-0732">Signal</keyword>
<dbReference type="Proteomes" id="UP001147830">
    <property type="component" value="Unassembled WGS sequence"/>
</dbReference>
<dbReference type="RefSeq" id="WP_260976185.1">
    <property type="nucleotide sequence ID" value="NZ_JAOANI010000015.1"/>
</dbReference>
<comment type="similarity">
    <text evidence="1">Belongs to the bacterial solute-binding protein 3 family.</text>
</comment>
<keyword evidence="4" id="KW-1185">Reference proteome</keyword>
<evidence type="ECO:0000256" key="1">
    <source>
        <dbReference type="ARBA" id="ARBA00010333"/>
    </source>
</evidence>
<dbReference type="PANTHER" id="PTHR35936:SF25">
    <property type="entry name" value="ABC TRANSPORTER SUBSTRATE-BINDING PROTEIN"/>
    <property type="match status" value="1"/>
</dbReference>
<gene>
    <name evidence="3" type="ORF">NYR02_09815</name>
</gene>
<protein>
    <submittedName>
        <fullName evidence="3">Transporter substrate-binding domain-containing protein</fullName>
    </submittedName>
</protein>
<dbReference type="Gene3D" id="3.40.190.10">
    <property type="entry name" value="Periplasmic binding protein-like II"/>
    <property type="match status" value="2"/>
</dbReference>
<feature type="chain" id="PRO_5040764211" evidence="2">
    <location>
        <begin position="28"/>
        <end position="264"/>
    </location>
</feature>
<feature type="signal peptide" evidence="2">
    <location>
        <begin position="1"/>
        <end position="27"/>
    </location>
</feature>
<evidence type="ECO:0000313" key="4">
    <source>
        <dbReference type="Proteomes" id="UP001147830"/>
    </source>
</evidence>
<accession>A0A9X2WF77</accession>
<reference evidence="3" key="2">
    <citation type="submission" date="2022-08" db="EMBL/GenBank/DDBJ databases">
        <authorList>
            <person name="Dong C."/>
        </authorList>
    </citation>
    <scope>NUCLEOTIDE SEQUENCE</scope>
    <source>
        <strain evidence="3">59MF3M-4</strain>
    </source>
</reference>
<name>A0A9X2WF77_9GAMM</name>
<evidence type="ECO:0000256" key="2">
    <source>
        <dbReference type="SAM" id="SignalP"/>
    </source>
</evidence>
<organism evidence="3 4">
    <name type="scientific">Thalassolituus pacificus</name>
    <dbReference type="NCBI Taxonomy" id="2975440"/>
    <lineage>
        <taxon>Bacteria</taxon>
        <taxon>Pseudomonadati</taxon>
        <taxon>Pseudomonadota</taxon>
        <taxon>Gammaproteobacteria</taxon>
        <taxon>Oceanospirillales</taxon>
        <taxon>Oceanospirillaceae</taxon>
        <taxon>Thalassolituus</taxon>
    </lineage>
</organism>
<dbReference type="SUPFAM" id="SSF53850">
    <property type="entry name" value="Periplasmic binding protein-like II"/>
    <property type="match status" value="1"/>
</dbReference>
<dbReference type="PANTHER" id="PTHR35936">
    <property type="entry name" value="MEMBRANE-BOUND LYTIC MUREIN TRANSGLYCOSYLASE F"/>
    <property type="match status" value="1"/>
</dbReference>